<keyword evidence="9 14" id="KW-0862">Zinc</keyword>
<evidence type="ECO:0000256" key="12">
    <source>
        <dbReference type="ARBA" id="ARBA00023242"/>
    </source>
</evidence>
<comment type="catalytic activity">
    <reaction evidence="1 14">
        <text>S-ubiquitinyl-[E2 ubiquitin-conjugating enzyme]-L-cysteine + [acceptor protein]-L-lysine = [E2 ubiquitin-conjugating enzyme]-L-cysteine + N(6)-ubiquitinyl-[acceptor protein]-L-lysine.</text>
        <dbReference type="EC" id="2.3.2.27"/>
    </reaction>
</comment>
<gene>
    <name evidence="17" type="ORF">IEQ34_014231</name>
</gene>
<dbReference type="InterPro" id="IPR013956">
    <property type="entry name" value="E3_ubiquit_lig_Bre1"/>
</dbReference>
<dbReference type="GO" id="GO:0008270">
    <property type="term" value="F:zinc ion binding"/>
    <property type="evidence" value="ECO:0007669"/>
    <property type="project" value="UniProtKB-KW"/>
</dbReference>
<dbReference type="CDD" id="cd16499">
    <property type="entry name" value="RING-HC_Bre1-like"/>
    <property type="match status" value="1"/>
</dbReference>
<dbReference type="PANTHER" id="PTHR23163:SF0">
    <property type="entry name" value="E3 UBIQUITIN-PROTEIN LIGASE BRE1"/>
    <property type="match status" value="1"/>
</dbReference>
<dbReference type="InterPro" id="IPR001841">
    <property type="entry name" value="Znf_RING"/>
</dbReference>
<dbReference type="Gene3D" id="3.30.40.10">
    <property type="entry name" value="Zinc/RING finger domain, C3HC4 (zinc finger)"/>
    <property type="match status" value="1"/>
</dbReference>
<evidence type="ECO:0000256" key="13">
    <source>
        <dbReference type="PROSITE-ProRule" id="PRU00175"/>
    </source>
</evidence>
<organism evidence="17 18">
    <name type="scientific">Dendrobium chrysotoxum</name>
    <name type="common">Orchid</name>
    <dbReference type="NCBI Taxonomy" id="161865"/>
    <lineage>
        <taxon>Eukaryota</taxon>
        <taxon>Viridiplantae</taxon>
        <taxon>Streptophyta</taxon>
        <taxon>Embryophyta</taxon>
        <taxon>Tracheophyta</taxon>
        <taxon>Spermatophyta</taxon>
        <taxon>Magnoliopsida</taxon>
        <taxon>Liliopsida</taxon>
        <taxon>Asparagales</taxon>
        <taxon>Orchidaceae</taxon>
        <taxon>Epidendroideae</taxon>
        <taxon>Malaxideae</taxon>
        <taxon>Dendrobiinae</taxon>
        <taxon>Dendrobium</taxon>
    </lineage>
</organism>
<evidence type="ECO:0000256" key="7">
    <source>
        <dbReference type="ARBA" id="ARBA00022771"/>
    </source>
</evidence>
<sequence>MTIIPSSFLEKNHPDPRASIIRISLASRSRLWSPFAAYLKTPDSTPEASQLQSSTLLSFSLLKSWYLDMGSTGEPDRKRRHFSSISPTAGAAAKKHLLAPCTDDKKLDVAVLQFQNQKLFQQLEAQKVEFFVLDDKYNMLKEQHQIYEDAVVVVNKSWEQLVSDLELHSICTSESLHSKHYSHDSCLLEDGASFPIQDDFLSRLLEAGATESCSYSGLDDPDDCTQMASETAKAILQNIISSINWMWHVSEDVVSALQAISLENDPGLRLQKSVDELRIEIRNLIMGMNDLHLKHRHLASRIQNDRNMNAKFKAEQKRLTGALASTVIELEDSNSKLAILKAQGDGSKGAPIIFPILGNKLAGGDVARDTQKEIHDMESLYKELKDLDSSRMMEISNLHERRIEILTKLVNLQNALMDVKSISSSSIFVTLKGQLDKSKAEMDSSRIHLEKLQVVERENFLWHEREVTMKGDLADVTGKIVELSELRIAELEQELQKYTQDQNLLEAKLEEALREPGRQNILAEFKELVSSFPKEMGAMQNELSKSKESTSEIHCLRSQLQSLSGILGREVREFQSLSDKFAAQLSEIERLHLVVGDLRESEQMLRLILEMYRRESTDSRNVLESRDMDYKAWAQVQSLKSFLDEHNLEGRVKTAIEAEAISQQRLATAEAEIADLRQRLEFVIRDVSKSSEMLNSKHEEGEAYLSEIESIGQAYEDMQTKNQLLLQQITERDEYNIKLVMEGVKARQMHDGVCSEIKLLDKKLLEANLLIDLHDLKAARFDEQLRVRLDQVTKQIEDGCQSSIVLGNAQRRLADVQSESQSLRQSMNEIQIQAMKSRSEVTDLLIELERERFNKKRIYEGLEAMTIKATMLRQQTDGSVLLEKLRQEIREYKGILKCRICHDHQKEVVIAKCYHLFCSQCVQRTIESRHRKCPTCSVSFGPNDVKPIYI</sequence>
<reference evidence="17 18" key="1">
    <citation type="journal article" date="2021" name="Hortic Res">
        <title>Chromosome-scale assembly of the Dendrobium chrysotoxum genome enhances the understanding of orchid evolution.</title>
        <authorList>
            <person name="Zhang Y."/>
            <person name="Zhang G.Q."/>
            <person name="Zhang D."/>
            <person name="Liu X.D."/>
            <person name="Xu X.Y."/>
            <person name="Sun W.H."/>
            <person name="Yu X."/>
            <person name="Zhu X."/>
            <person name="Wang Z.W."/>
            <person name="Zhao X."/>
            <person name="Zhong W.Y."/>
            <person name="Chen H."/>
            <person name="Yin W.L."/>
            <person name="Huang T."/>
            <person name="Niu S.C."/>
            <person name="Liu Z.J."/>
        </authorList>
    </citation>
    <scope>NUCLEOTIDE SEQUENCE [LARGE SCALE GENOMIC DNA]</scope>
    <source>
        <strain evidence="17">Lindl</strain>
    </source>
</reference>
<keyword evidence="12 14" id="KW-0539">Nucleus</keyword>
<comment type="subcellular location">
    <subcellularLocation>
        <location evidence="2 14">Nucleus</location>
    </subcellularLocation>
</comment>
<evidence type="ECO:0000256" key="15">
    <source>
        <dbReference type="SAM" id="Coils"/>
    </source>
</evidence>
<evidence type="ECO:0000256" key="10">
    <source>
        <dbReference type="ARBA" id="ARBA00022853"/>
    </source>
</evidence>
<keyword evidence="5 14" id="KW-0808">Transferase</keyword>
<dbReference type="GO" id="GO:0016567">
    <property type="term" value="P:protein ubiquitination"/>
    <property type="evidence" value="ECO:0007669"/>
    <property type="project" value="UniProtKB-UniRule"/>
</dbReference>
<feature type="coiled-coil region" evidence="15">
    <location>
        <begin position="481"/>
        <end position="515"/>
    </location>
</feature>
<protein>
    <recommendedName>
        <fullName evidence="14">E3 ubiquitin protein ligase</fullName>
        <ecNumber evidence="14">2.3.2.27</ecNumber>
    </recommendedName>
</protein>
<evidence type="ECO:0000256" key="3">
    <source>
        <dbReference type="ARBA" id="ARBA00004906"/>
    </source>
</evidence>
<evidence type="ECO:0000256" key="4">
    <source>
        <dbReference type="ARBA" id="ARBA00005555"/>
    </source>
</evidence>
<evidence type="ECO:0000259" key="16">
    <source>
        <dbReference type="PROSITE" id="PS50089"/>
    </source>
</evidence>
<evidence type="ECO:0000313" key="18">
    <source>
        <dbReference type="Proteomes" id="UP000775213"/>
    </source>
</evidence>
<dbReference type="Proteomes" id="UP000775213">
    <property type="component" value="Unassembled WGS sequence"/>
</dbReference>
<dbReference type="SUPFAM" id="SSF57850">
    <property type="entry name" value="RING/U-box"/>
    <property type="match status" value="1"/>
</dbReference>
<proteinExistence type="inferred from homology"/>
<dbReference type="GO" id="GO:0005634">
    <property type="term" value="C:nucleus"/>
    <property type="evidence" value="ECO:0007669"/>
    <property type="project" value="UniProtKB-SubCell"/>
</dbReference>
<dbReference type="Pfam" id="PF00097">
    <property type="entry name" value="zf-C3HC4"/>
    <property type="match status" value="1"/>
</dbReference>
<evidence type="ECO:0000256" key="9">
    <source>
        <dbReference type="ARBA" id="ARBA00022833"/>
    </source>
</evidence>
<evidence type="ECO:0000256" key="1">
    <source>
        <dbReference type="ARBA" id="ARBA00000900"/>
    </source>
</evidence>
<dbReference type="GO" id="GO:0061630">
    <property type="term" value="F:ubiquitin protein ligase activity"/>
    <property type="evidence" value="ECO:0007669"/>
    <property type="project" value="UniProtKB-EC"/>
</dbReference>
<evidence type="ECO:0000256" key="8">
    <source>
        <dbReference type="ARBA" id="ARBA00022786"/>
    </source>
</evidence>
<dbReference type="PROSITE" id="PS50089">
    <property type="entry name" value="ZF_RING_2"/>
    <property type="match status" value="1"/>
</dbReference>
<keyword evidence="18" id="KW-1185">Reference proteome</keyword>
<evidence type="ECO:0000256" key="14">
    <source>
        <dbReference type="RuleBase" id="RU365038"/>
    </source>
</evidence>
<dbReference type="AlphaFoldDB" id="A0AAV7GKU6"/>
<evidence type="ECO:0000256" key="6">
    <source>
        <dbReference type="ARBA" id="ARBA00022723"/>
    </source>
</evidence>
<keyword evidence="7 13" id="KW-0863">Zinc-finger</keyword>
<dbReference type="InterPro" id="IPR018957">
    <property type="entry name" value="Znf_C3HC4_RING-type"/>
</dbReference>
<keyword evidence="10 14" id="KW-0156">Chromatin regulator</keyword>
<dbReference type="PROSITE" id="PS00518">
    <property type="entry name" value="ZF_RING_1"/>
    <property type="match status" value="1"/>
</dbReference>
<evidence type="ECO:0000313" key="17">
    <source>
        <dbReference type="EMBL" id="KAH0456324.1"/>
    </source>
</evidence>
<dbReference type="SMART" id="SM00184">
    <property type="entry name" value="RING"/>
    <property type="match status" value="1"/>
</dbReference>
<dbReference type="GO" id="GO:0006325">
    <property type="term" value="P:chromatin organization"/>
    <property type="evidence" value="ECO:0007669"/>
    <property type="project" value="UniProtKB-KW"/>
</dbReference>
<keyword evidence="8 14" id="KW-0833">Ubl conjugation pathway</keyword>
<feature type="coiled-coil region" evidence="15">
    <location>
        <begin position="806"/>
        <end position="833"/>
    </location>
</feature>
<name>A0AAV7GKU6_DENCH</name>
<accession>A0AAV7GKU6</accession>
<feature type="domain" description="RING-type" evidence="16">
    <location>
        <begin position="898"/>
        <end position="937"/>
    </location>
</feature>
<dbReference type="PANTHER" id="PTHR23163">
    <property type="entry name" value="RING FINGER PROTEIN-RELATED"/>
    <property type="match status" value="1"/>
</dbReference>
<keyword evidence="11 14" id="KW-0175">Coiled coil</keyword>
<dbReference type="EC" id="2.3.2.27" evidence="14"/>
<dbReference type="InterPro" id="IPR013083">
    <property type="entry name" value="Znf_RING/FYVE/PHD"/>
</dbReference>
<dbReference type="EMBL" id="JAGFBR010000013">
    <property type="protein sequence ID" value="KAH0456324.1"/>
    <property type="molecule type" value="Genomic_DNA"/>
</dbReference>
<keyword evidence="6 14" id="KW-0479">Metal-binding</keyword>
<comment type="pathway">
    <text evidence="3 14">Protein modification; protein ubiquitination.</text>
</comment>
<dbReference type="GO" id="GO:0033503">
    <property type="term" value="C:HULC complex"/>
    <property type="evidence" value="ECO:0007669"/>
    <property type="project" value="TreeGrafter"/>
</dbReference>
<feature type="coiled-coil region" evidence="15">
    <location>
        <begin position="659"/>
        <end position="686"/>
    </location>
</feature>
<comment type="similarity">
    <text evidence="4 14">Belongs to the BRE1 family.</text>
</comment>
<dbReference type="InterPro" id="IPR017907">
    <property type="entry name" value="Znf_RING_CS"/>
</dbReference>
<comment type="caution">
    <text evidence="17">The sequence shown here is derived from an EMBL/GenBank/DDBJ whole genome shotgun (WGS) entry which is preliminary data.</text>
</comment>
<evidence type="ECO:0000256" key="11">
    <source>
        <dbReference type="ARBA" id="ARBA00023054"/>
    </source>
</evidence>
<evidence type="ECO:0000256" key="5">
    <source>
        <dbReference type="ARBA" id="ARBA00022679"/>
    </source>
</evidence>
<evidence type="ECO:0000256" key="2">
    <source>
        <dbReference type="ARBA" id="ARBA00004123"/>
    </source>
</evidence>